<keyword evidence="4" id="KW-1185">Reference proteome</keyword>
<name>A8ZKB1_ACAM1</name>
<dbReference type="AlphaFoldDB" id="A8ZKB1"/>
<sequence length="488" mass="52348">MSNPFAQLLAQQLHTLVKIRNCSSHQEKGFALPLAMGLGFVMILLGMSSMIMAQSDRITAWNRKESGASLAVSEGGMARTLAQLTQTDNRILLTRNYDTINPKTGTTYLGPDGILNSGDEEPATVDEWTGYTGSSSTPCDATAKTITPNVTFSGAMSSGGQFQLKAYRYNPTDQTGTLLVEGQHGERISHILSTLVIQSEIENFPGVLAMQGAVIRGRTLIGQHANLYYDPAWSADTSLTDKSAPSDSDRASYLNAVYSTAQDGPGNDLIAGNIVGCQITQTLSVDLPTTVTSLGEVKSSTTLTAANSPYHIEELELDGTDVVTVDTTDGPVYLYVTDSFELRGNAQLRNIRTDGESPRVGDLRIIVHDADDGTPPIELYDQSCIDTAFVYNKINDLQLQGSGDGCPSSGNTNFDGVAWVEDVISSININPHTRIVPAEDDDIITTNGSTSGIRVPNDVSSLADVVSGIGITPTNKFGYVKSWQRVRF</sequence>
<protein>
    <recommendedName>
        <fullName evidence="2">DUF7305 domain-containing protein</fullName>
    </recommendedName>
</protein>
<keyword evidence="1" id="KW-0812">Transmembrane</keyword>
<feature type="domain" description="DUF7305" evidence="2">
    <location>
        <begin position="294"/>
        <end position="420"/>
    </location>
</feature>
<dbReference type="KEGG" id="amr:AM1_A0102"/>
<dbReference type="HOGENOM" id="CLU_558555_0_0_3"/>
<dbReference type="Pfam" id="PF23981">
    <property type="entry name" value="DUF7305"/>
    <property type="match status" value="1"/>
</dbReference>
<keyword evidence="1" id="KW-0472">Membrane</keyword>
<dbReference type="RefSeq" id="WP_012166612.1">
    <property type="nucleotide sequence ID" value="NC_009926.1"/>
</dbReference>
<evidence type="ECO:0000256" key="1">
    <source>
        <dbReference type="SAM" id="Phobius"/>
    </source>
</evidence>
<proteinExistence type="predicted"/>
<geneLocation type="plasmid" evidence="3 4">
    <name>pREB1</name>
</geneLocation>
<evidence type="ECO:0000313" key="3">
    <source>
        <dbReference type="EMBL" id="ABW31611.1"/>
    </source>
</evidence>
<feature type="transmembrane region" description="Helical" evidence="1">
    <location>
        <begin position="30"/>
        <end position="53"/>
    </location>
</feature>
<keyword evidence="1" id="KW-1133">Transmembrane helix</keyword>
<accession>A8ZKB1</accession>
<evidence type="ECO:0000313" key="4">
    <source>
        <dbReference type="Proteomes" id="UP000000268"/>
    </source>
</evidence>
<dbReference type="InterPro" id="IPR055729">
    <property type="entry name" value="DUF7305"/>
</dbReference>
<gene>
    <name evidence="3" type="ordered locus">AM1_A0102</name>
</gene>
<dbReference type="Proteomes" id="UP000000268">
    <property type="component" value="Plasmid pREB1"/>
</dbReference>
<organism evidence="3 4">
    <name type="scientific">Acaryochloris marina (strain MBIC 11017)</name>
    <dbReference type="NCBI Taxonomy" id="329726"/>
    <lineage>
        <taxon>Bacteria</taxon>
        <taxon>Bacillati</taxon>
        <taxon>Cyanobacteriota</taxon>
        <taxon>Cyanophyceae</taxon>
        <taxon>Acaryochloridales</taxon>
        <taxon>Acaryochloridaceae</taxon>
        <taxon>Acaryochloris</taxon>
    </lineage>
</organism>
<dbReference type="OrthoDB" id="571220at2"/>
<keyword evidence="3" id="KW-0614">Plasmid</keyword>
<evidence type="ECO:0000259" key="2">
    <source>
        <dbReference type="Pfam" id="PF23981"/>
    </source>
</evidence>
<dbReference type="EMBL" id="CP000838">
    <property type="protein sequence ID" value="ABW31611.1"/>
    <property type="molecule type" value="Genomic_DNA"/>
</dbReference>
<reference evidence="3 4" key="1">
    <citation type="journal article" date="2008" name="Proc. Natl. Acad. Sci. U.S.A.">
        <title>Niche adaptation and genome expansion in the chlorophyll d-producing cyanobacterium Acaryochloris marina.</title>
        <authorList>
            <person name="Swingley W.D."/>
            <person name="Chen M."/>
            <person name="Cheung P.C."/>
            <person name="Conrad A.L."/>
            <person name="Dejesa L.C."/>
            <person name="Hao J."/>
            <person name="Honchak B.M."/>
            <person name="Karbach L.E."/>
            <person name="Kurdoglu A."/>
            <person name="Lahiri S."/>
            <person name="Mastrian S.D."/>
            <person name="Miyashita H."/>
            <person name="Page L."/>
            <person name="Ramakrishna P."/>
            <person name="Satoh S."/>
            <person name="Sattley W.M."/>
            <person name="Shimada Y."/>
            <person name="Taylor H.L."/>
            <person name="Tomo T."/>
            <person name="Tsuchiya T."/>
            <person name="Wang Z.T."/>
            <person name="Raymond J."/>
            <person name="Mimuro M."/>
            <person name="Blankenship R.E."/>
            <person name="Touchman J.W."/>
        </authorList>
    </citation>
    <scope>NUCLEOTIDE SEQUENCE [LARGE SCALE GENOMIC DNA]</scope>
    <source>
        <strain evidence="4">MBIC 11017</strain>
        <plasmid evidence="4">Plasmid pREB1</plasmid>
    </source>
</reference>